<keyword evidence="5 9" id="KW-0418">Kinase</keyword>
<evidence type="ECO:0000256" key="6">
    <source>
        <dbReference type="ARBA" id="ARBA00023012"/>
    </source>
</evidence>
<dbReference type="InterPro" id="IPR005467">
    <property type="entry name" value="His_kinase_dom"/>
</dbReference>
<comment type="catalytic activity">
    <reaction evidence="1">
        <text>ATP + protein L-histidine = ADP + protein N-phospho-L-histidine.</text>
        <dbReference type="EC" id="2.7.13.3"/>
    </reaction>
</comment>
<dbReference type="CDD" id="cd00082">
    <property type="entry name" value="HisKA"/>
    <property type="match status" value="1"/>
</dbReference>
<accession>A0A6B9F0S2</accession>
<evidence type="ECO:0000256" key="1">
    <source>
        <dbReference type="ARBA" id="ARBA00000085"/>
    </source>
</evidence>
<dbReference type="OrthoDB" id="8127at2157"/>
<dbReference type="RefSeq" id="WP_157687948.1">
    <property type="nucleotide sequence ID" value="NZ_CP034345.1"/>
</dbReference>
<dbReference type="InterPro" id="IPR036097">
    <property type="entry name" value="HisK_dim/P_sf"/>
</dbReference>
<dbReference type="InterPro" id="IPR003661">
    <property type="entry name" value="HisK_dim/P_dom"/>
</dbReference>
<gene>
    <name evidence="9" type="ORF">EI982_02305</name>
</gene>
<dbReference type="Gene3D" id="3.30.565.10">
    <property type="entry name" value="Histidine kinase-like ATPase, C-terminal domain"/>
    <property type="match status" value="1"/>
</dbReference>
<reference evidence="9 10" key="1">
    <citation type="submission" date="2018-12" db="EMBL/GenBank/DDBJ databases">
        <title>Complete genome sequence of Haloplanus rallus MBLA0036.</title>
        <authorList>
            <person name="Nam Y.-d."/>
            <person name="Kang J."/>
            <person name="Chung W.-H."/>
            <person name="Park Y.S."/>
        </authorList>
    </citation>
    <scope>NUCLEOTIDE SEQUENCE [LARGE SCALE GENOMIC DNA]</scope>
    <source>
        <strain evidence="9 10">MBLA0036</strain>
    </source>
</reference>
<organism evidence="9 10">
    <name type="scientific">Haloplanus rallus</name>
    <dbReference type="NCBI Taxonomy" id="1816183"/>
    <lineage>
        <taxon>Archaea</taxon>
        <taxon>Methanobacteriati</taxon>
        <taxon>Methanobacteriota</taxon>
        <taxon>Stenosarchaea group</taxon>
        <taxon>Halobacteria</taxon>
        <taxon>Halobacteriales</taxon>
        <taxon>Haloferacaceae</taxon>
        <taxon>Haloplanus</taxon>
    </lineage>
</organism>
<dbReference type="InterPro" id="IPR003594">
    <property type="entry name" value="HATPase_dom"/>
</dbReference>
<keyword evidence="6" id="KW-0902">Two-component regulatory system</keyword>
<feature type="compositionally biased region" description="Basic and acidic residues" evidence="7">
    <location>
        <begin position="240"/>
        <end position="253"/>
    </location>
</feature>
<dbReference type="GO" id="GO:0000155">
    <property type="term" value="F:phosphorelay sensor kinase activity"/>
    <property type="evidence" value="ECO:0007669"/>
    <property type="project" value="InterPro"/>
</dbReference>
<evidence type="ECO:0000259" key="8">
    <source>
        <dbReference type="PROSITE" id="PS50109"/>
    </source>
</evidence>
<dbReference type="PANTHER" id="PTHR43711">
    <property type="entry name" value="TWO-COMPONENT HISTIDINE KINASE"/>
    <property type="match status" value="1"/>
</dbReference>
<dbReference type="PRINTS" id="PR00344">
    <property type="entry name" value="BCTRLSENSOR"/>
</dbReference>
<evidence type="ECO:0000256" key="7">
    <source>
        <dbReference type="SAM" id="MobiDB-lite"/>
    </source>
</evidence>
<protein>
    <recommendedName>
        <fullName evidence="2">histidine kinase</fullName>
        <ecNumber evidence="2">2.7.13.3</ecNumber>
    </recommendedName>
</protein>
<dbReference type="GeneID" id="43368337"/>
<dbReference type="Proteomes" id="UP000428325">
    <property type="component" value="Chromosome"/>
</dbReference>
<dbReference type="EMBL" id="CP034345">
    <property type="protein sequence ID" value="QGX93708.1"/>
    <property type="molecule type" value="Genomic_DNA"/>
</dbReference>
<feature type="compositionally biased region" description="Polar residues" evidence="7">
    <location>
        <begin position="254"/>
        <end position="265"/>
    </location>
</feature>
<dbReference type="Pfam" id="PF02518">
    <property type="entry name" value="HATPase_c"/>
    <property type="match status" value="1"/>
</dbReference>
<sequence length="397" mass="42872">MTDECTAAIPLEAFPDPVLAYAVDGGEARITTTNEAFERRFGDTSSDAHVSTVFERFSHRTATGDRDPITHVVRGDRVGIYLDGNGNRGAFFLRVVPSDEDAGYLVFSDLQQCPAIEEMPAVDQVSSVISHDLRNPLDVAKAHLQAARETGEPEHFESVADAHDRMERIIRDVLTLTRGDAVVDPSERVSIETAATDAWQSVDTGGAVLELVGSLPTVTADSDRVRRLFENLFRNAVKHNATDSRRQYGDSGEHGSTSHRSQTPDDGTEHDSAAIPTQSEGSVTDDSDTPSPNTREHGGERRPGPREQSPGDGTTPEKSVTITVGSLGDGFYVADDGRGIPTGERETVFKPGYSTMAGGTGLGLAIVERIIVAHDWNITLTAADCGGARFEIRFEHR</sequence>
<feature type="compositionally biased region" description="Basic and acidic residues" evidence="7">
    <location>
        <begin position="294"/>
        <end position="305"/>
    </location>
</feature>
<dbReference type="PROSITE" id="PS50109">
    <property type="entry name" value="HIS_KIN"/>
    <property type="match status" value="1"/>
</dbReference>
<proteinExistence type="predicted"/>
<evidence type="ECO:0000256" key="5">
    <source>
        <dbReference type="ARBA" id="ARBA00022777"/>
    </source>
</evidence>
<dbReference type="Gene3D" id="1.10.287.130">
    <property type="match status" value="1"/>
</dbReference>
<feature type="region of interest" description="Disordered" evidence="7">
    <location>
        <begin position="240"/>
        <end position="319"/>
    </location>
</feature>
<dbReference type="SMART" id="SM00388">
    <property type="entry name" value="HisKA"/>
    <property type="match status" value="1"/>
</dbReference>
<dbReference type="InterPro" id="IPR004358">
    <property type="entry name" value="Sig_transdc_His_kin-like_C"/>
</dbReference>
<dbReference type="SMART" id="SM00387">
    <property type="entry name" value="HATPase_c"/>
    <property type="match status" value="1"/>
</dbReference>
<dbReference type="KEGG" id="hra:EI982_02305"/>
<dbReference type="InterPro" id="IPR036890">
    <property type="entry name" value="HATPase_C_sf"/>
</dbReference>
<keyword evidence="10" id="KW-1185">Reference proteome</keyword>
<dbReference type="SUPFAM" id="SSF47384">
    <property type="entry name" value="Homodimeric domain of signal transducing histidine kinase"/>
    <property type="match status" value="1"/>
</dbReference>
<dbReference type="PANTHER" id="PTHR43711:SF1">
    <property type="entry name" value="HISTIDINE KINASE 1"/>
    <property type="match status" value="1"/>
</dbReference>
<evidence type="ECO:0000313" key="9">
    <source>
        <dbReference type="EMBL" id="QGX93708.1"/>
    </source>
</evidence>
<keyword evidence="3" id="KW-0597">Phosphoprotein</keyword>
<evidence type="ECO:0000256" key="3">
    <source>
        <dbReference type="ARBA" id="ARBA00022553"/>
    </source>
</evidence>
<feature type="domain" description="Histidine kinase" evidence="8">
    <location>
        <begin position="128"/>
        <end position="397"/>
    </location>
</feature>
<evidence type="ECO:0000256" key="4">
    <source>
        <dbReference type="ARBA" id="ARBA00022679"/>
    </source>
</evidence>
<keyword evidence="4" id="KW-0808">Transferase</keyword>
<dbReference type="SUPFAM" id="SSF55874">
    <property type="entry name" value="ATPase domain of HSP90 chaperone/DNA topoisomerase II/histidine kinase"/>
    <property type="match status" value="1"/>
</dbReference>
<dbReference type="InterPro" id="IPR050736">
    <property type="entry name" value="Sensor_HK_Regulatory"/>
</dbReference>
<dbReference type="Pfam" id="PF00512">
    <property type="entry name" value="HisKA"/>
    <property type="match status" value="1"/>
</dbReference>
<name>A0A6B9F0S2_9EURY</name>
<evidence type="ECO:0000256" key="2">
    <source>
        <dbReference type="ARBA" id="ARBA00012438"/>
    </source>
</evidence>
<dbReference type="CDD" id="cd00075">
    <property type="entry name" value="HATPase"/>
    <property type="match status" value="1"/>
</dbReference>
<dbReference type="EC" id="2.7.13.3" evidence="2"/>
<dbReference type="AlphaFoldDB" id="A0A6B9F0S2"/>
<evidence type="ECO:0000313" key="10">
    <source>
        <dbReference type="Proteomes" id="UP000428325"/>
    </source>
</evidence>